<dbReference type="EMBL" id="BMGY01000001">
    <property type="protein sequence ID" value="GGH78963.1"/>
    <property type="molecule type" value="Genomic_DNA"/>
</dbReference>
<sequence length="219" mass="23463">MKKVIFGLILLSAMGSLSACKDSSKIPAPEVTSVPLILPRLSSDPAKTYFDTQRANVSINRLATLPNPTRPVLEFFIDIPDQRDVKIKTVEVYKSFKRLGQPIGPRALSGSYTSFPATVSLTSQEALSGLQRLLFSTAPLPSLSLLLAATPSAPNTPNPISSGDAIIFTFEYVLEDGSRVILTPLTDVKLDGVGTPPARVISGTQINAPYALYGSFKVI</sequence>
<evidence type="ECO:0000256" key="1">
    <source>
        <dbReference type="SAM" id="SignalP"/>
    </source>
</evidence>
<protein>
    <recommendedName>
        <fullName evidence="4">Lipoprotein</fullName>
    </recommendedName>
</protein>
<reference evidence="3" key="1">
    <citation type="journal article" date="2019" name="Int. J. Syst. Evol. Microbiol.">
        <title>The Global Catalogue of Microorganisms (GCM) 10K type strain sequencing project: providing services to taxonomists for standard genome sequencing and annotation.</title>
        <authorList>
            <consortium name="The Broad Institute Genomics Platform"/>
            <consortium name="The Broad Institute Genome Sequencing Center for Infectious Disease"/>
            <person name="Wu L."/>
            <person name="Ma J."/>
        </authorList>
    </citation>
    <scope>NUCLEOTIDE SEQUENCE [LARGE SCALE GENOMIC DNA]</scope>
    <source>
        <strain evidence="3">CGMCC 1.14966</strain>
    </source>
</reference>
<gene>
    <name evidence="2" type="ORF">GCM10011495_01990</name>
</gene>
<dbReference type="PROSITE" id="PS51257">
    <property type="entry name" value="PROKAR_LIPOPROTEIN"/>
    <property type="match status" value="1"/>
</dbReference>
<accession>A0ABQ1ZTI0</accession>
<dbReference type="RefSeq" id="WP_188560137.1">
    <property type="nucleotide sequence ID" value="NZ_BMGY01000001.1"/>
</dbReference>
<feature type="signal peptide" evidence="1">
    <location>
        <begin position="1"/>
        <end position="19"/>
    </location>
</feature>
<evidence type="ECO:0008006" key="4">
    <source>
        <dbReference type="Google" id="ProtNLM"/>
    </source>
</evidence>
<keyword evidence="1" id="KW-0732">Signal</keyword>
<keyword evidence="3" id="KW-1185">Reference proteome</keyword>
<comment type="caution">
    <text evidence="2">The sequence shown here is derived from an EMBL/GenBank/DDBJ whole genome shotgun (WGS) entry which is preliminary data.</text>
</comment>
<name>A0ABQ1ZTI0_9BACT</name>
<feature type="chain" id="PRO_5047438186" description="Lipoprotein" evidence="1">
    <location>
        <begin position="20"/>
        <end position="219"/>
    </location>
</feature>
<evidence type="ECO:0000313" key="3">
    <source>
        <dbReference type="Proteomes" id="UP000637774"/>
    </source>
</evidence>
<dbReference type="Proteomes" id="UP000637774">
    <property type="component" value="Unassembled WGS sequence"/>
</dbReference>
<evidence type="ECO:0000313" key="2">
    <source>
        <dbReference type="EMBL" id="GGH78963.1"/>
    </source>
</evidence>
<proteinExistence type="predicted"/>
<organism evidence="2 3">
    <name type="scientific">Hymenobacter frigidus</name>
    <dbReference type="NCBI Taxonomy" id="1524095"/>
    <lineage>
        <taxon>Bacteria</taxon>
        <taxon>Pseudomonadati</taxon>
        <taxon>Bacteroidota</taxon>
        <taxon>Cytophagia</taxon>
        <taxon>Cytophagales</taxon>
        <taxon>Hymenobacteraceae</taxon>
        <taxon>Hymenobacter</taxon>
    </lineage>
</organism>